<dbReference type="OrthoDB" id="7313856at2"/>
<dbReference type="AlphaFoldDB" id="Q2WB84"/>
<dbReference type="Proteomes" id="UP000007058">
    <property type="component" value="Chromosome"/>
</dbReference>
<proteinExistence type="predicted"/>
<keyword evidence="2" id="KW-1185">Reference proteome</keyword>
<dbReference type="KEGG" id="mag:amb0087"/>
<dbReference type="SUPFAM" id="SSF53756">
    <property type="entry name" value="UDP-Glycosyltransferase/glycogen phosphorylase"/>
    <property type="match status" value="1"/>
</dbReference>
<name>Q2WB84_PARM1</name>
<accession>Q2WB84</accession>
<dbReference type="STRING" id="342108.amb0087"/>
<gene>
    <name evidence="1" type="ordered locus">amb0087</name>
</gene>
<dbReference type="RefSeq" id="WP_011382534.1">
    <property type="nucleotide sequence ID" value="NC_007626.1"/>
</dbReference>
<dbReference type="EMBL" id="AP007255">
    <property type="protein sequence ID" value="BAE48891.1"/>
    <property type="molecule type" value="Genomic_DNA"/>
</dbReference>
<organism evidence="1 2">
    <name type="scientific">Paramagnetospirillum magneticum (strain ATCC 700264 / AMB-1)</name>
    <name type="common">Magnetospirillum magneticum</name>
    <dbReference type="NCBI Taxonomy" id="342108"/>
    <lineage>
        <taxon>Bacteria</taxon>
        <taxon>Pseudomonadati</taxon>
        <taxon>Pseudomonadota</taxon>
        <taxon>Alphaproteobacteria</taxon>
        <taxon>Rhodospirillales</taxon>
        <taxon>Magnetospirillaceae</taxon>
        <taxon>Paramagnetospirillum</taxon>
    </lineage>
</organism>
<evidence type="ECO:0000313" key="1">
    <source>
        <dbReference type="EMBL" id="BAE48891.1"/>
    </source>
</evidence>
<dbReference type="HOGENOM" id="CLU_410943_0_0_5"/>
<evidence type="ECO:0000313" key="2">
    <source>
        <dbReference type="Proteomes" id="UP000007058"/>
    </source>
</evidence>
<sequence length="668" mass="73165">MSVLEIWFERMGVGHLVFGLLRYGWRDRVFVSPEWSSSAERLAQLIERLTGVAVARARRPLQFAGPVQGGRALVYGQERELLEVSAAFADSCPTPPTWCCAEDFRRILGAYFITFNRHSVAFACGVAASLEGRAGVKAICHVAFPVVGRFAASQMNTRASPDFRVSAFPTLSGLIECLRFLPGHPRHWFRLLVGHRNEDCAVDPFARENGAILEQASWPSINSHPDGGHLYWEPASGLAPAQVVLYCDRSDTLADERLRRKAADKGWGWIDGASILAHLADPGGAIAEAFTRAKSLLPRRPNVVSWMHWVLAVSNGVTFRAYGDLMRRHNVAAIHHYADFGPEAVTLRLAANHSNAIVIWGLWSVLPFLIARHFWACADLILAWGAYDRDYFPAAGFDFKAIAQVGPVSSDSIADGDTARAAALRAGLSPTTRFVVAAFDTSHHPLAYNSEAQQLCFIEALVDLIERHDDWALLLKPKKSGDDRYGADLGRRLRILADQGRCLITEPREKVGVVGLAADLVVGYPINTAAILASLRGRPLVQLDLGGLVLGPLRESGIAAGLVHTTVDSFHQAVERVAAGDSGIGDIGVWRSLIDAFGDGEGPLRAGRLIGDYIRLRVEHGHDKALALAVERYAEREGSHRVCRPDAVVEGLWEAERRQYRQVAGEAR</sequence>
<protein>
    <submittedName>
        <fullName evidence="1">Uncharacterized protein</fullName>
    </submittedName>
</protein>
<reference evidence="1 2" key="1">
    <citation type="journal article" date="2005" name="DNA Res.">
        <title>Complete genome sequence of the facultative anaerobic magnetotactic bacterium Magnetospirillum sp. strain AMB-1.</title>
        <authorList>
            <person name="Matsunaga T."/>
            <person name="Okamura Y."/>
            <person name="Fukuda Y."/>
            <person name="Wahyudi A.T."/>
            <person name="Murase Y."/>
            <person name="Takeyama H."/>
        </authorList>
    </citation>
    <scope>NUCLEOTIDE SEQUENCE [LARGE SCALE GENOMIC DNA]</scope>
    <source>
        <strain evidence="2">ATCC 700264 / AMB-1</strain>
    </source>
</reference>